<dbReference type="EMBL" id="QVFU01000005">
    <property type="protein sequence ID" value="RFS47014.1"/>
    <property type="molecule type" value="Genomic_DNA"/>
</dbReference>
<name>A0A372G295_9ACTN</name>
<evidence type="ECO:0000313" key="2">
    <source>
        <dbReference type="Proteomes" id="UP000262621"/>
    </source>
</evidence>
<organism evidence="1 2">
    <name type="scientific">Micromonospora craniellae</name>
    <dbReference type="NCBI Taxonomy" id="2294034"/>
    <lineage>
        <taxon>Bacteria</taxon>
        <taxon>Bacillati</taxon>
        <taxon>Actinomycetota</taxon>
        <taxon>Actinomycetes</taxon>
        <taxon>Micromonosporales</taxon>
        <taxon>Micromonosporaceae</taxon>
        <taxon>Micromonospora</taxon>
    </lineage>
</organism>
<protein>
    <submittedName>
        <fullName evidence="1">Uncharacterized protein</fullName>
    </submittedName>
</protein>
<dbReference type="AlphaFoldDB" id="A0A372G295"/>
<comment type="caution">
    <text evidence="1">The sequence shown here is derived from an EMBL/GenBank/DDBJ whole genome shotgun (WGS) entry which is preliminary data.</text>
</comment>
<keyword evidence="2" id="KW-1185">Reference proteome</keyword>
<proteinExistence type="predicted"/>
<dbReference type="Proteomes" id="UP000262621">
    <property type="component" value="Unassembled WGS sequence"/>
</dbReference>
<accession>A0A372G295</accession>
<sequence length="81" mass="9049">MIGFPDPERGGTIEGDVVDVEVSSEGELRLTAEDRDGNPTGWAIYARGHWLSVTQIEPPDPEVVKVVTERRQAEANRRSRF</sequence>
<evidence type="ECO:0000313" key="1">
    <source>
        <dbReference type="EMBL" id="RFS47014.1"/>
    </source>
</evidence>
<gene>
    <name evidence="1" type="ORF">D0Q02_07575</name>
</gene>
<reference evidence="1 2" key="1">
    <citation type="submission" date="2018-08" db="EMBL/GenBank/DDBJ databases">
        <title>Verrucosispora craniellae sp. nov., isolated from a marine sponge in the South China Sea.</title>
        <authorList>
            <person name="Li L."/>
            <person name="Lin H.W."/>
        </authorList>
    </citation>
    <scope>NUCLEOTIDE SEQUENCE [LARGE SCALE GENOMIC DNA]</scope>
    <source>
        <strain evidence="1 2">LHW63014</strain>
    </source>
</reference>